<evidence type="ECO:0000313" key="2">
    <source>
        <dbReference type="Proteomes" id="UP001279734"/>
    </source>
</evidence>
<dbReference type="Proteomes" id="UP001279734">
    <property type="component" value="Unassembled WGS sequence"/>
</dbReference>
<sequence>MVPPVSVDIPLYNDVTSCHLNGAASTDTFMLLALHSDFSIPSFPIWSRFESRPKISPALLAIDIAEDFAELNHRDSDDYFTSEGNFSKFLWNFDTNRVKWRDESVIDRQEKLIFTSSVK</sequence>
<comment type="caution">
    <text evidence="1">The sequence shown here is derived from an EMBL/GenBank/DDBJ whole genome shotgun (WGS) entry which is preliminary data.</text>
</comment>
<dbReference type="AlphaFoldDB" id="A0AAD3Y6R8"/>
<accession>A0AAD3Y6R8</accession>
<organism evidence="1 2">
    <name type="scientific">Nepenthes gracilis</name>
    <name type="common">Slender pitcher plant</name>
    <dbReference type="NCBI Taxonomy" id="150966"/>
    <lineage>
        <taxon>Eukaryota</taxon>
        <taxon>Viridiplantae</taxon>
        <taxon>Streptophyta</taxon>
        <taxon>Embryophyta</taxon>
        <taxon>Tracheophyta</taxon>
        <taxon>Spermatophyta</taxon>
        <taxon>Magnoliopsida</taxon>
        <taxon>eudicotyledons</taxon>
        <taxon>Gunneridae</taxon>
        <taxon>Pentapetalae</taxon>
        <taxon>Caryophyllales</taxon>
        <taxon>Nepenthaceae</taxon>
        <taxon>Nepenthes</taxon>
    </lineage>
</organism>
<gene>
    <name evidence="1" type="ORF">Nepgr_030629</name>
</gene>
<keyword evidence="2" id="KW-1185">Reference proteome</keyword>
<evidence type="ECO:0000313" key="1">
    <source>
        <dbReference type="EMBL" id="GMH28786.1"/>
    </source>
</evidence>
<dbReference type="EMBL" id="BSYO01000035">
    <property type="protein sequence ID" value="GMH28786.1"/>
    <property type="molecule type" value="Genomic_DNA"/>
</dbReference>
<proteinExistence type="predicted"/>
<protein>
    <submittedName>
        <fullName evidence="1">Uncharacterized protein</fullName>
    </submittedName>
</protein>
<name>A0AAD3Y6R8_NEPGR</name>
<reference evidence="1" key="1">
    <citation type="submission" date="2023-05" db="EMBL/GenBank/DDBJ databases">
        <title>Nepenthes gracilis genome sequencing.</title>
        <authorList>
            <person name="Fukushima K."/>
        </authorList>
    </citation>
    <scope>NUCLEOTIDE SEQUENCE</scope>
    <source>
        <strain evidence="1">SING2019-196</strain>
    </source>
</reference>